<feature type="transmembrane region" description="Helical" evidence="1">
    <location>
        <begin position="56"/>
        <end position="79"/>
    </location>
</feature>
<keyword evidence="1" id="KW-0472">Membrane</keyword>
<protein>
    <recommendedName>
        <fullName evidence="2">DUF7704 domain-containing protein</fullName>
    </recommendedName>
</protein>
<evidence type="ECO:0000256" key="1">
    <source>
        <dbReference type="SAM" id="Phobius"/>
    </source>
</evidence>
<dbReference type="Pfam" id="PF24803">
    <property type="entry name" value="DUF7704"/>
    <property type="match status" value="1"/>
</dbReference>
<keyword evidence="1" id="KW-1133">Transmembrane helix</keyword>
<keyword evidence="1" id="KW-0812">Transmembrane</keyword>
<feature type="transmembrane region" description="Helical" evidence="1">
    <location>
        <begin position="121"/>
        <end position="139"/>
    </location>
</feature>
<dbReference type="AlphaFoldDB" id="A0A7R9Z811"/>
<proteinExistence type="predicted"/>
<evidence type="ECO:0000259" key="2">
    <source>
        <dbReference type="Pfam" id="PF24803"/>
    </source>
</evidence>
<gene>
    <name evidence="3" type="ORF">TDUB1175_LOCUS10083</name>
</gene>
<feature type="domain" description="DUF7704" evidence="2">
    <location>
        <begin position="56"/>
        <end position="138"/>
    </location>
</feature>
<sequence>MTRVSASDGGCMDIAGQLSRIVLISEGVFTIGAGGVLLGQPAVLLKDWTSEPLSEMLLSFAPTLGTAWVVIGLIVLQVPWMTASAASARRLLLAVVLGDFLHVYALRIWAASFGAWDLPTMAQVILTAVFFVNRAAIIARPNMVSRCRRNPDDKGRTR</sequence>
<feature type="transmembrane region" description="Helical" evidence="1">
    <location>
        <begin position="91"/>
        <end position="109"/>
    </location>
</feature>
<evidence type="ECO:0000313" key="3">
    <source>
        <dbReference type="EMBL" id="CAD8310983.1"/>
    </source>
</evidence>
<name>A0A7R9Z811_9STRA</name>
<feature type="transmembrane region" description="Helical" evidence="1">
    <location>
        <begin position="21"/>
        <end position="44"/>
    </location>
</feature>
<dbReference type="InterPro" id="IPR056121">
    <property type="entry name" value="DUF7704"/>
</dbReference>
<organism evidence="3">
    <name type="scientific">Pseudictyota dubia</name>
    <dbReference type="NCBI Taxonomy" id="2749911"/>
    <lineage>
        <taxon>Eukaryota</taxon>
        <taxon>Sar</taxon>
        <taxon>Stramenopiles</taxon>
        <taxon>Ochrophyta</taxon>
        <taxon>Bacillariophyta</taxon>
        <taxon>Mediophyceae</taxon>
        <taxon>Biddulphiophycidae</taxon>
        <taxon>Eupodiscales</taxon>
        <taxon>Odontellaceae</taxon>
        <taxon>Pseudictyota</taxon>
    </lineage>
</organism>
<reference evidence="3" key="1">
    <citation type="submission" date="2021-01" db="EMBL/GenBank/DDBJ databases">
        <authorList>
            <person name="Corre E."/>
            <person name="Pelletier E."/>
            <person name="Niang G."/>
            <person name="Scheremetjew M."/>
            <person name="Finn R."/>
            <person name="Kale V."/>
            <person name="Holt S."/>
            <person name="Cochrane G."/>
            <person name="Meng A."/>
            <person name="Brown T."/>
            <person name="Cohen L."/>
        </authorList>
    </citation>
    <scope>NUCLEOTIDE SEQUENCE</scope>
    <source>
        <strain evidence="3">CCMP147</strain>
    </source>
</reference>
<dbReference type="EMBL" id="HBED01020114">
    <property type="protein sequence ID" value="CAD8310983.1"/>
    <property type="molecule type" value="Transcribed_RNA"/>
</dbReference>
<accession>A0A7R9Z811</accession>